<dbReference type="EMBL" id="NEXJ01000099">
    <property type="protein sequence ID" value="PSN90042.1"/>
    <property type="molecule type" value="Genomic_DNA"/>
</dbReference>
<evidence type="ECO:0000313" key="9">
    <source>
        <dbReference type="EMBL" id="PSN90042.1"/>
    </source>
</evidence>
<comment type="caution">
    <text evidence="9">The sequence shown here is derived from an EMBL/GenBank/DDBJ whole genome shotgun (WGS) entry which is preliminary data.</text>
</comment>
<dbReference type="Pfam" id="PF02770">
    <property type="entry name" value="Acyl-CoA_dh_M"/>
    <property type="match status" value="1"/>
</dbReference>
<dbReference type="AlphaFoldDB" id="A0A2R6AUK1"/>
<keyword evidence="4 5" id="KW-0274">FAD</keyword>
<dbReference type="Proteomes" id="UP000240490">
    <property type="component" value="Unassembled WGS sequence"/>
</dbReference>
<evidence type="ECO:0000256" key="1">
    <source>
        <dbReference type="ARBA" id="ARBA00001974"/>
    </source>
</evidence>
<evidence type="ECO:0000259" key="8">
    <source>
        <dbReference type="Pfam" id="PF02771"/>
    </source>
</evidence>
<dbReference type="GO" id="GO:0050660">
    <property type="term" value="F:flavin adenine dinucleotide binding"/>
    <property type="evidence" value="ECO:0007669"/>
    <property type="project" value="InterPro"/>
</dbReference>
<evidence type="ECO:0000256" key="3">
    <source>
        <dbReference type="ARBA" id="ARBA00022630"/>
    </source>
</evidence>
<dbReference type="InterPro" id="IPR013786">
    <property type="entry name" value="AcylCoA_DH/ox_N"/>
</dbReference>
<dbReference type="GO" id="GO:0003995">
    <property type="term" value="F:acyl-CoA dehydrogenase activity"/>
    <property type="evidence" value="ECO:0007669"/>
    <property type="project" value="TreeGrafter"/>
</dbReference>
<dbReference type="PANTHER" id="PTHR43884">
    <property type="entry name" value="ACYL-COA DEHYDROGENASE"/>
    <property type="match status" value="1"/>
</dbReference>
<feature type="domain" description="Acyl-CoA oxidase/dehydrogenase middle" evidence="7">
    <location>
        <begin position="124"/>
        <end position="219"/>
    </location>
</feature>
<keyword evidence="5" id="KW-0560">Oxidoreductase</keyword>
<evidence type="ECO:0000313" key="10">
    <source>
        <dbReference type="Proteomes" id="UP000240490"/>
    </source>
</evidence>
<comment type="similarity">
    <text evidence="2 5">Belongs to the acyl-CoA dehydrogenase family.</text>
</comment>
<dbReference type="SUPFAM" id="SSF56645">
    <property type="entry name" value="Acyl-CoA dehydrogenase NM domain-like"/>
    <property type="match status" value="1"/>
</dbReference>
<proteinExistence type="inferred from homology"/>
<name>A0A2R6AUK1_9ARCH</name>
<reference evidence="9 10" key="1">
    <citation type="submission" date="2017-04" db="EMBL/GenBank/DDBJ databases">
        <title>Novel microbial lineages endemic to geothermal iron-oxide mats fill important gaps in the evolutionary history of Archaea.</title>
        <authorList>
            <person name="Jay Z.J."/>
            <person name="Beam J.P."/>
            <person name="Dlakic M."/>
            <person name="Rusch D.B."/>
            <person name="Kozubal M.A."/>
            <person name="Inskeep W.P."/>
        </authorList>
    </citation>
    <scope>NUCLEOTIDE SEQUENCE [LARGE SCALE GENOMIC DNA]</scope>
    <source>
        <strain evidence="9">ECH_B_SAG-M15</strain>
    </source>
</reference>
<feature type="domain" description="Acyl-CoA dehydrogenase/oxidase C-terminal" evidence="6">
    <location>
        <begin position="234"/>
        <end position="391"/>
    </location>
</feature>
<dbReference type="Pfam" id="PF00441">
    <property type="entry name" value="Acyl-CoA_dh_1"/>
    <property type="match status" value="1"/>
</dbReference>
<dbReference type="InterPro" id="IPR036250">
    <property type="entry name" value="AcylCo_DH-like_C"/>
</dbReference>
<keyword evidence="3 5" id="KW-0285">Flavoprotein</keyword>
<dbReference type="PIRSF" id="PIRSF016578">
    <property type="entry name" value="HsaA"/>
    <property type="match status" value="1"/>
</dbReference>
<evidence type="ECO:0000256" key="2">
    <source>
        <dbReference type="ARBA" id="ARBA00009347"/>
    </source>
</evidence>
<dbReference type="InterPro" id="IPR009100">
    <property type="entry name" value="AcylCoA_DH/oxidase_NM_dom_sf"/>
</dbReference>
<dbReference type="PANTHER" id="PTHR43884:SF37">
    <property type="entry name" value="ACYL-COA DEHYDROGENASE"/>
    <property type="match status" value="1"/>
</dbReference>
<evidence type="ECO:0000256" key="4">
    <source>
        <dbReference type="ARBA" id="ARBA00022827"/>
    </source>
</evidence>
<dbReference type="Gene3D" id="1.20.140.10">
    <property type="entry name" value="Butyryl-CoA Dehydrogenase, subunit A, domain 3"/>
    <property type="match status" value="1"/>
</dbReference>
<dbReference type="Gene3D" id="1.10.540.10">
    <property type="entry name" value="Acyl-CoA dehydrogenase/oxidase, N-terminal domain"/>
    <property type="match status" value="1"/>
</dbReference>
<dbReference type="InterPro" id="IPR037069">
    <property type="entry name" value="AcylCoA_DH/ox_N_sf"/>
</dbReference>
<accession>A0A2R6AUK1</accession>
<protein>
    <submittedName>
        <fullName evidence="9">Acyl-CoA dehydrogenase</fullName>
    </submittedName>
</protein>
<comment type="cofactor">
    <cofactor evidence="1 5">
        <name>FAD</name>
        <dbReference type="ChEBI" id="CHEBI:57692"/>
    </cofactor>
</comment>
<dbReference type="Pfam" id="PF02771">
    <property type="entry name" value="Acyl-CoA_dh_N"/>
    <property type="match status" value="1"/>
</dbReference>
<dbReference type="InterPro" id="IPR046373">
    <property type="entry name" value="Acyl-CoA_Oxase/DH_mid-dom_sf"/>
</dbReference>
<gene>
    <name evidence="9" type="ORF">B9Q08_05665</name>
</gene>
<organism evidence="9 10">
    <name type="scientific">Candidatus Marsarchaeota G2 archaeon ECH_B_SAG-M15</name>
    <dbReference type="NCBI Taxonomy" id="1978162"/>
    <lineage>
        <taxon>Archaea</taxon>
        <taxon>Candidatus Marsarchaeota</taxon>
        <taxon>Candidatus Marsarchaeota group 2</taxon>
    </lineage>
</organism>
<sequence length="397" mass="44083">MDFGFSDEQELFRRTIREGLSTHLTPRLREMEENREIPREAIREMAKMGLLGITVSEEFGGMHADFVTSTIAAEEIGRADITLATAVYFLLEAGWGYIFDKYGQQEAKAEVLPHVTSGEYFLGVASTEPSGGSDVAGEKTLARRVDDKYVVNGEKTYISGVGEAHKYGGGFLLFTKTNPELGHKGMTIIYTPVRDTPGVSVSLIRNMGREGISTGIITLREAELPLKYRVGEENSGFYYAMEGFNNARILVSAATIGAAQRVLEMGVDYIKNREVFGQKLSKFQGVQFQLAEHYAKLEAARALVYKAAWMTDEYYRSSRFSRSEVVKSVSAVKWLGPTFAFDAIRDVATWFGAYGYSKYSLIEASVRGAFSYLMGAEGALNVMKQLLAREILGRDYA</sequence>
<evidence type="ECO:0000256" key="5">
    <source>
        <dbReference type="RuleBase" id="RU362125"/>
    </source>
</evidence>
<dbReference type="InterPro" id="IPR009075">
    <property type="entry name" value="AcylCo_DH/oxidase_C"/>
</dbReference>
<evidence type="ECO:0000259" key="6">
    <source>
        <dbReference type="Pfam" id="PF00441"/>
    </source>
</evidence>
<dbReference type="SUPFAM" id="SSF47203">
    <property type="entry name" value="Acyl-CoA dehydrogenase C-terminal domain-like"/>
    <property type="match status" value="1"/>
</dbReference>
<dbReference type="InterPro" id="IPR006091">
    <property type="entry name" value="Acyl-CoA_Oxase/DH_mid-dom"/>
</dbReference>
<dbReference type="Gene3D" id="2.40.110.10">
    <property type="entry name" value="Butyryl-CoA Dehydrogenase, subunit A, domain 2"/>
    <property type="match status" value="1"/>
</dbReference>
<evidence type="ECO:0000259" key="7">
    <source>
        <dbReference type="Pfam" id="PF02770"/>
    </source>
</evidence>
<feature type="domain" description="Acyl-CoA dehydrogenase/oxidase N-terminal" evidence="8">
    <location>
        <begin position="6"/>
        <end position="119"/>
    </location>
</feature>